<dbReference type="EC" id="2.7.2.3" evidence="3 8"/>
<evidence type="ECO:0000256" key="2">
    <source>
        <dbReference type="ARBA" id="ARBA00008982"/>
    </source>
</evidence>
<feature type="binding site" evidence="8">
    <location>
        <begin position="355"/>
        <end position="358"/>
    </location>
    <ligand>
        <name>ATP</name>
        <dbReference type="ChEBI" id="CHEBI:30616"/>
    </ligand>
</feature>
<evidence type="ECO:0000313" key="11">
    <source>
        <dbReference type="Proteomes" id="UP001267426"/>
    </source>
</evidence>
<dbReference type="RefSeq" id="WP_311661594.1">
    <property type="nucleotide sequence ID" value="NZ_JAVRHT010000002.1"/>
</dbReference>
<organism evidence="10 11">
    <name type="scientific">Rubrivirga litoralis</name>
    <dbReference type="NCBI Taxonomy" id="3075598"/>
    <lineage>
        <taxon>Bacteria</taxon>
        <taxon>Pseudomonadati</taxon>
        <taxon>Rhodothermota</taxon>
        <taxon>Rhodothermia</taxon>
        <taxon>Rhodothermales</taxon>
        <taxon>Rubricoccaceae</taxon>
        <taxon>Rubrivirga</taxon>
    </lineage>
</organism>
<evidence type="ECO:0000256" key="8">
    <source>
        <dbReference type="HAMAP-Rule" id="MF_00145"/>
    </source>
</evidence>
<evidence type="ECO:0000256" key="5">
    <source>
        <dbReference type="ARBA" id="ARBA00022741"/>
    </source>
</evidence>
<dbReference type="InterPro" id="IPR015911">
    <property type="entry name" value="Phosphoglycerate_kinase_CS"/>
</dbReference>
<dbReference type="PANTHER" id="PTHR11406:SF23">
    <property type="entry name" value="PHOSPHOGLYCERATE KINASE 1, CHLOROPLASTIC-RELATED"/>
    <property type="match status" value="1"/>
</dbReference>
<feature type="binding site" evidence="8">
    <location>
        <position position="294"/>
    </location>
    <ligand>
        <name>ATP</name>
        <dbReference type="ChEBI" id="CHEBI:30616"/>
    </ligand>
</feature>
<feature type="binding site" evidence="8">
    <location>
        <begin position="62"/>
        <end position="65"/>
    </location>
    <ligand>
        <name>substrate</name>
    </ligand>
</feature>
<dbReference type="Proteomes" id="UP001267426">
    <property type="component" value="Unassembled WGS sequence"/>
</dbReference>
<comment type="similarity">
    <text evidence="2 8 9">Belongs to the phosphoglycerate kinase family.</text>
</comment>
<comment type="subcellular location">
    <subcellularLocation>
        <location evidence="8">Cytoplasm</location>
    </subcellularLocation>
</comment>
<proteinExistence type="inferred from homology"/>
<dbReference type="PROSITE" id="PS00111">
    <property type="entry name" value="PGLYCERATE_KINASE"/>
    <property type="match status" value="1"/>
</dbReference>
<dbReference type="HAMAP" id="MF_00145">
    <property type="entry name" value="Phosphoglyc_kinase"/>
    <property type="match status" value="1"/>
</dbReference>
<comment type="caution">
    <text evidence="10">The sequence shown here is derived from an EMBL/GenBank/DDBJ whole genome shotgun (WGS) entry which is preliminary data.</text>
</comment>
<reference evidence="10 11" key="1">
    <citation type="submission" date="2023-09" db="EMBL/GenBank/DDBJ databases">
        <authorList>
            <person name="Rey-Velasco X."/>
        </authorList>
    </citation>
    <scope>NUCLEOTIDE SEQUENCE [LARGE SCALE GENOMIC DNA]</scope>
    <source>
        <strain evidence="10 11">F394</strain>
    </source>
</reference>
<feature type="binding site" evidence="8">
    <location>
        <position position="156"/>
    </location>
    <ligand>
        <name>substrate</name>
    </ligand>
</feature>
<keyword evidence="8" id="KW-0324">Glycolysis</keyword>
<keyword evidence="11" id="KW-1185">Reference proteome</keyword>
<comment type="catalytic activity">
    <reaction evidence="1 8 9">
        <text>(2R)-3-phosphoglycerate + ATP = (2R)-3-phospho-glyceroyl phosphate + ADP</text>
        <dbReference type="Rhea" id="RHEA:14801"/>
        <dbReference type="ChEBI" id="CHEBI:30616"/>
        <dbReference type="ChEBI" id="CHEBI:57604"/>
        <dbReference type="ChEBI" id="CHEBI:58272"/>
        <dbReference type="ChEBI" id="CHEBI:456216"/>
        <dbReference type="EC" id="2.7.2.3"/>
    </reaction>
</comment>
<dbReference type="GO" id="GO:0004618">
    <property type="term" value="F:phosphoglycerate kinase activity"/>
    <property type="evidence" value="ECO:0007669"/>
    <property type="project" value="UniProtKB-EC"/>
</dbReference>
<accession>A0ABU3BMI6</accession>
<dbReference type="PANTHER" id="PTHR11406">
    <property type="entry name" value="PHOSPHOGLYCERATE KINASE"/>
    <property type="match status" value="1"/>
</dbReference>
<evidence type="ECO:0000256" key="7">
    <source>
        <dbReference type="ARBA" id="ARBA00022840"/>
    </source>
</evidence>
<protein>
    <recommendedName>
        <fullName evidence="3 8">Phosphoglycerate kinase</fullName>
        <ecNumber evidence="3 8">2.7.2.3</ecNumber>
    </recommendedName>
</protein>
<comment type="subunit">
    <text evidence="8">Monomer.</text>
</comment>
<dbReference type="InterPro" id="IPR001576">
    <property type="entry name" value="Phosphoglycerate_kinase"/>
</dbReference>
<evidence type="ECO:0000256" key="3">
    <source>
        <dbReference type="ARBA" id="ARBA00013061"/>
    </source>
</evidence>
<comment type="pathway">
    <text evidence="8">Carbohydrate degradation; glycolysis; pyruvate from D-glyceraldehyde 3-phosphate: step 2/5.</text>
</comment>
<dbReference type="EMBL" id="JAVRHT010000002">
    <property type="protein sequence ID" value="MDT0630475.1"/>
    <property type="molecule type" value="Genomic_DNA"/>
</dbReference>
<feature type="binding site" evidence="8">
    <location>
        <position position="325"/>
    </location>
    <ligand>
        <name>ATP</name>
        <dbReference type="ChEBI" id="CHEBI:30616"/>
    </ligand>
</feature>
<dbReference type="Gene3D" id="3.40.50.1260">
    <property type="entry name" value="Phosphoglycerate kinase, N-terminal domain"/>
    <property type="match status" value="2"/>
</dbReference>
<keyword evidence="7 8" id="KW-0067">ATP-binding</keyword>
<evidence type="ECO:0000256" key="9">
    <source>
        <dbReference type="RuleBase" id="RU000532"/>
    </source>
</evidence>
<dbReference type="InterPro" id="IPR036043">
    <property type="entry name" value="Phosphoglycerate_kinase_sf"/>
</dbReference>
<dbReference type="SUPFAM" id="SSF53748">
    <property type="entry name" value="Phosphoglycerate kinase"/>
    <property type="match status" value="1"/>
</dbReference>
<evidence type="ECO:0000256" key="6">
    <source>
        <dbReference type="ARBA" id="ARBA00022777"/>
    </source>
</evidence>
<keyword evidence="5 8" id="KW-0547">Nucleotide-binding</keyword>
<evidence type="ECO:0000256" key="1">
    <source>
        <dbReference type="ARBA" id="ARBA00000642"/>
    </source>
</evidence>
<evidence type="ECO:0000256" key="4">
    <source>
        <dbReference type="ARBA" id="ARBA00022679"/>
    </source>
</evidence>
<name>A0ABU3BMI6_9BACT</name>
<sequence>MQSLSDLDLAGRRVLVRVDFNVPMEDDGAGGRRITDDTRVRAALPTIRAILKAGGTPVLMSHLGRPKGRDEALSLRPVAEHLDTLLDAPVTFCDETVGEKAEACIASAQGGGGGAVVLLENTRFLDGETANDDDLAARLARLADVFVSDAFGSVHRAHASTEGVAHHVAETAAGELLRREVDFLTRALDRPERPFVAVLGGAKVSDKIGVIEALAPAVDTLIVGGAMAYTFLAGLGHSVGDSLVEADRTDDAFRLIEQFSDTIRLPTDHVVADRFAADADTRVIQGEIPDGWMGLDIGPQTREQYAHVVERASTVIWNGPMGVFEMVPFAAGTLSIAEALAHATRKNNALTVVGGGDSVAALTQSGLAGTVTHVSTGGGAMLEFMEGKTLPGLAALR</sequence>
<dbReference type="PIRSF" id="PIRSF000724">
    <property type="entry name" value="Pgk"/>
    <property type="match status" value="1"/>
</dbReference>
<dbReference type="PRINTS" id="PR00477">
    <property type="entry name" value="PHGLYCKINASE"/>
</dbReference>
<gene>
    <name evidence="8" type="primary">pgk</name>
    <name evidence="10" type="ORF">RM540_01835</name>
</gene>
<dbReference type="Pfam" id="PF00162">
    <property type="entry name" value="PGK"/>
    <property type="match status" value="1"/>
</dbReference>
<keyword evidence="6 8" id="KW-0418">Kinase</keyword>
<evidence type="ECO:0000313" key="10">
    <source>
        <dbReference type="EMBL" id="MDT0630475.1"/>
    </source>
</evidence>
<feature type="binding site" evidence="8">
    <location>
        <position position="123"/>
    </location>
    <ligand>
        <name>substrate</name>
    </ligand>
</feature>
<dbReference type="InterPro" id="IPR015824">
    <property type="entry name" value="Phosphoglycerate_kinase_N"/>
</dbReference>
<feature type="binding site" evidence="8">
    <location>
        <position position="39"/>
    </location>
    <ligand>
        <name>substrate</name>
    </ligand>
</feature>
<feature type="binding site" evidence="8">
    <location>
        <position position="207"/>
    </location>
    <ligand>
        <name>ATP</name>
        <dbReference type="ChEBI" id="CHEBI:30616"/>
    </ligand>
</feature>
<keyword evidence="4 8" id="KW-0808">Transferase</keyword>
<keyword evidence="8" id="KW-0963">Cytoplasm</keyword>
<feature type="binding site" evidence="8">
    <location>
        <begin position="19"/>
        <end position="21"/>
    </location>
    <ligand>
        <name>substrate</name>
    </ligand>
</feature>